<name>A0A9Q1K0S4_9CARY</name>
<dbReference type="EMBL" id="JAKOGI010000481">
    <property type="protein sequence ID" value="KAJ8434358.1"/>
    <property type="molecule type" value="Genomic_DNA"/>
</dbReference>
<sequence>MDGGFSKLGFPCLLETDEIALYVLENFEWYRRKVAFHPLPLPSDYGDLCSNFDLAVAEEAARDFDLSVILQVGHNRSNILRACRLEAGSDQEEEEDSGSGEASPSLVMMAMSRGLILCGHATEGLSLMRLASRVHGRSDLPQGPVAGPSARQGCEVMVASLWTGLQGREILVGASDDRSRGAARPPRLLPENYHKLCPPFDLLVAEEAAPDFCIVEMIQAVFYAMVVNEALELGVLSGDLAEHLKLWLEGLWWYICEVWLQLNKLDLWWVLYCRRANPGAEARPLNN</sequence>
<evidence type="ECO:0000313" key="1">
    <source>
        <dbReference type="EMBL" id="KAJ8434358.1"/>
    </source>
</evidence>
<dbReference type="Proteomes" id="UP001153076">
    <property type="component" value="Unassembled WGS sequence"/>
</dbReference>
<keyword evidence="2" id="KW-1185">Reference proteome</keyword>
<comment type="caution">
    <text evidence="1">The sequence shown here is derived from an EMBL/GenBank/DDBJ whole genome shotgun (WGS) entry which is preliminary data.</text>
</comment>
<gene>
    <name evidence="1" type="ORF">Cgig2_031604</name>
</gene>
<accession>A0A9Q1K0S4</accession>
<proteinExistence type="predicted"/>
<reference evidence="1" key="1">
    <citation type="submission" date="2022-04" db="EMBL/GenBank/DDBJ databases">
        <title>Carnegiea gigantea Genome sequencing and assembly v2.</title>
        <authorList>
            <person name="Copetti D."/>
            <person name="Sanderson M.J."/>
            <person name="Burquez A."/>
            <person name="Wojciechowski M.F."/>
        </authorList>
    </citation>
    <scope>NUCLEOTIDE SEQUENCE</scope>
    <source>
        <strain evidence="1">SGP5-SGP5p</strain>
        <tissue evidence="1">Aerial part</tissue>
    </source>
</reference>
<evidence type="ECO:0000313" key="2">
    <source>
        <dbReference type="Proteomes" id="UP001153076"/>
    </source>
</evidence>
<dbReference type="AlphaFoldDB" id="A0A9Q1K0S4"/>
<protein>
    <submittedName>
        <fullName evidence="1">Uncharacterized protein</fullName>
    </submittedName>
</protein>
<organism evidence="1 2">
    <name type="scientific">Carnegiea gigantea</name>
    <dbReference type="NCBI Taxonomy" id="171969"/>
    <lineage>
        <taxon>Eukaryota</taxon>
        <taxon>Viridiplantae</taxon>
        <taxon>Streptophyta</taxon>
        <taxon>Embryophyta</taxon>
        <taxon>Tracheophyta</taxon>
        <taxon>Spermatophyta</taxon>
        <taxon>Magnoliopsida</taxon>
        <taxon>eudicotyledons</taxon>
        <taxon>Gunneridae</taxon>
        <taxon>Pentapetalae</taxon>
        <taxon>Caryophyllales</taxon>
        <taxon>Cactineae</taxon>
        <taxon>Cactaceae</taxon>
        <taxon>Cactoideae</taxon>
        <taxon>Echinocereeae</taxon>
        <taxon>Carnegiea</taxon>
    </lineage>
</organism>